<dbReference type="EMBL" id="BAAAMR010000054">
    <property type="protein sequence ID" value="GAA2150460.1"/>
    <property type="molecule type" value="Genomic_DNA"/>
</dbReference>
<evidence type="ECO:0000313" key="1">
    <source>
        <dbReference type="EMBL" id="GAA2150460.1"/>
    </source>
</evidence>
<keyword evidence="2" id="KW-1185">Reference proteome</keyword>
<sequence length="98" mass="11364">MTSELRVDLDTMARTVEAFERLRKEFVECVDVLDGNLRLHLAEWDGDARHAYDVAHRDWTEAAADMADQIAYLRHWLTVGHRNYSGALDAAMRTWQSE</sequence>
<protein>
    <recommendedName>
        <fullName evidence="3">WXG100 family type VII secretion target</fullName>
    </recommendedName>
</protein>
<accession>A0ABN2ZYZ4</accession>
<comment type="caution">
    <text evidence="1">The sequence shown here is derived from an EMBL/GenBank/DDBJ whole genome shotgun (WGS) entry which is preliminary data.</text>
</comment>
<dbReference type="RefSeq" id="WP_344273008.1">
    <property type="nucleotide sequence ID" value="NZ_BAAAMR010000054.1"/>
</dbReference>
<dbReference type="Proteomes" id="UP001501020">
    <property type="component" value="Unassembled WGS sequence"/>
</dbReference>
<evidence type="ECO:0008006" key="3">
    <source>
        <dbReference type="Google" id="ProtNLM"/>
    </source>
</evidence>
<organism evidence="1 2">
    <name type="scientific">Actinomadura napierensis</name>
    <dbReference type="NCBI Taxonomy" id="267854"/>
    <lineage>
        <taxon>Bacteria</taxon>
        <taxon>Bacillati</taxon>
        <taxon>Actinomycetota</taxon>
        <taxon>Actinomycetes</taxon>
        <taxon>Streptosporangiales</taxon>
        <taxon>Thermomonosporaceae</taxon>
        <taxon>Actinomadura</taxon>
    </lineage>
</organism>
<dbReference type="Pfam" id="PF06013">
    <property type="entry name" value="WXG100"/>
    <property type="match status" value="1"/>
</dbReference>
<dbReference type="Gene3D" id="1.10.287.1060">
    <property type="entry name" value="ESAT-6-like"/>
    <property type="match status" value="1"/>
</dbReference>
<dbReference type="InterPro" id="IPR010310">
    <property type="entry name" value="T7SS_ESAT-6-like"/>
</dbReference>
<proteinExistence type="predicted"/>
<gene>
    <name evidence="1" type="ORF">GCM10009727_54840</name>
</gene>
<reference evidence="1 2" key="1">
    <citation type="journal article" date="2019" name="Int. J. Syst. Evol. Microbiol.">
        <title>The Global Catalogue of Microorganisms (GCM) 10K type strain sequencing project: providing services to taxonomists for standard genome sequencing and annotation.</title>
        <authorList>
            <consortium name="The Broad Institute Genomics Platform"/>
            <consortium name="The Broad Institute Genome Sequencing Center for Infectious Disease"/>
            <person name="Wu L."/>
            <person name="Ma J."/>
        </authorList>
    </citation>
    <scope>NUCLEOTIDE SEQUENCE [LARGE SCALE GENOMIC DNA]</scope>
    <source>
        <strain evidence="1 2">JCM 13850</strain>
    </source>
</reference>
<dbReference type="InterPro" id="IPR036689">
    <property type="entry name" value="ESAT-6-like_sf"/>
</dbReference>
<dbReference type="SUPFAM" id="SSF140453">
    <property type="entry name" value="EsxAB dimer-like"/>
    <property type="match status" value="1"/>
</dbReference>
<evidence type="ECO:0000313" key="2">
    <source>
        <dbReference type="Proteomes" id="UP001501020"/>
    </source>
</evidence>
<name>A0ABN2ZYZ4_9ACTN</name>